<dbReference type="STRING" id="1452487.AVW16_09255"/>
<keyword evidence="7" id="KW-1133">Transmembrane helix</keyword>
<dbReference type="FunFam" id="1.10.1060.10:FF:000015">
    <property type="entry name" value="Cytochrome c oxidase accessory protein CcoG"/>
    <property type="match status" value="1"/>
</dbReference>
<name>A0A161R8U5_9NEIS</name>
<dbReference type="GO" id="GO:0046872">
    <property type="term" value="F:metal ion binding"/>
    <property type="evidence" value="ECO:0007669"/>
    <property type="project" value="UniProtKB-KW"/>
</dbReference>
<dbReference type="Pfam" id="PF12801">
    <property type="entry name" value="Fer4_5"/>
    <property type="match status" value="1"/>
</dbReference>
<keyword evidence="5" id="KW-0408">Iron</keyword>
<keyword evidence="7" id="KW-0472">Membrane</keyword>
<feature type="domain" description="4Fe-4S ferredoxin-type" evidence="8">
    <location>
        <begin position="267"/>
        <end position="295"/>
    </location>
</feature>
<evidence type="ECO:0000256" key="1">
    <source>
        <dbReference type="ARBA" id="ARBA00022448"/>
    </source>
</evidence>
<feature type="transmembrane region" description="Helical" evidence="7">
    <location>
        <begin position="350"/>
        <end position="370"/>
    </location>
</feature>
<sequence length="482" mass="54061">MSDSLKDIPIKVERTAPGHKPAAGETVALYEAHKKVYPRAVKGVFNNWRALFVLGTQLVYFALPWLTWNGRQAVLFDLVNRKFFLFGLTIWPQDFVYLAALLMCCAFGLFAWTTVAGRLWCGYSCPQTVYTEIMLWIEAWVEGDRNKRIKLDKAPMSLAKLRIKTTKHALMIAFSLVTGFTLVGYFTPIRELVAAIPSFGFGPWETFWIFFYAGFTYLFAGFLREQMCKYMCPYARFQSVMFDADTLIISYDEARGEPRGSRKKGTKPREAGLGDCVDCTLCVQVCPTGIDIRNGLQIECIGCAACIDACDDVMGKMGYPRGLIRYTTENALKGVYPESQIVSRLKRPRVVLYTLVLIAVIAASVGSFALRQPFKVDVLRDRASLVRETDDGWLENGYSLKIINTSEQSQRFRLSVKGLPGIKLSTDTPQITVAGGMNETVGVRVQADPQYATRGSHEIHFVIESLDDPSKVVEEKSSFIGE</sequence>
<organism evidence="9 10">
    <name type="scientific">Crenobacter luteus</name>
    <dbReference type="NCBI Taxonomy" id="1452487"/>
    <lineage>
        <taxon>Bacteria</taxon>
        <taxon>Pseudomonadati</taxon>
        <taxon>Pseudomonadota</taxon>
        <taxon>Betaproteobacteria</taxon>
        <taxon>Neisseriales</taxon>
        <taxon>Neisseriaceae</taxon>
        <taxon>Crenobacter</taxon>
    </lineage>
</organism>
<dbReference type="InterPro" id="IPR017896">
    <property type="entry name" value="4Fe4S_Fe-S-bd"/>
</dbReference>
<evidence type="ECO:0000256" key="7">
    <source>
        <dbReference type="SAM" id="Phobius"/>
    </source>
</evidence>
<dbReference type="InterPro" id="IPR014116">
    <property type="entry name" value="Cyt_c_oxidase_cbb3_FixG"/>
</dbReference>
<reference evidence="10" key="1">
    <citation type="submission" date="2016-01" db="EMBL/GenBank/DDBJ databases">
        <title>Draft genome of Chromobacterium sp. F49.</title>
        <authorList>
            <person name="Hong K.W."/>
        </authorList>
    </citation>
    <scope>NUCLEOTIDE SEQUENCE [LARGE SCALE GENOMIC DNA]</scope>
    <source>
        <strain evidence="10">CN10</strain>
    </source>
</reference>
<dbReference type="InterPro" id="IPR013783">
    <property type="entry name" value="Ig-like_fold"/>
</dbReference>
<feature type="transmembrane region" description="Helical" evidence="7">
    <location>
        <begin position="169"/>
        <end position="186"/>
    </location>
</feature>
<comment type="caution">
    <text evidence="9">The sequence shown here is derived from an EMBL/GenBank/DDBJ whole genome shotgun (WGS) entry which is preliminary data.</text>
</comment>
<feature type="transmembrane region" description="Helical" evidence="7">
    <location>
        <begin position="48"/>
        <end position="68"/>
    </location>
</feature>
<accession>A0A161R8U5</accession>
<evidence type="ECO:0000256" key="3">
    <source>
        <dbReference type="ARBA" id="ARBA00022723"/>
    </source>
</evidence>
<dbReference type="EMBL" id="LQQU01000016">
    <property type="protein sequence ID" value="KZE33178.1"/>
    <property type="molecule type" value="Genomic_DNA"/>
</dbReference>
<keyword evidence="2" id="KW-0004">4Fe-4S</keyword>
<dbReference type="Pfam" id="PF13746">
    <property type="entry name" value="Fer4_18"/>
    <property type="match status" value="1"/>
</dbReference>
<keyword evidence="6" id="KW-0411">Iron-sulfur</keyword>
<keyword evidence="1" id="KW-0813">Transport</keyword>
<proteinExistence type="predicted"/>
<dbReference type="PROSITE" id="PS51379">
    <property type="entry name" value="4FE4S_FER_2"/>
    <property type="match status" value="1"/>
</dbReference>
<evidence type="ECO:0000256" key="5">
    <source>
        <dbReference type="ARBA" id="ARBA00023004"/>
    </source>
</evidence>
<evidence type="ECO:0000313" key="9">
    <source>
        <dbReference type="EMBL" id="KZE33178.1"/>
    </source>
</evidence>
<dbReference type="AlphaFoldDB" id="A0A161R8U5"/>
<evidence type="ECO:0000313" key="10">
    <source>
        <dbReference type="Proteomes" id="UP000076625"/>
    </source>
</evidence>
<dbReference type="PANTHER" id="PTHR30176:SF3">
    <property type="entry name" value="FERREDOXIN-TYPE PROTEIN NAPH"/>
    <property type="match status" value="1"/>
</dbReference>
<feature type="transmembrane region" description="Helical" evidence="7">
    <location>
        <begin position="206"/>
        <end position="223"/>
    </location>
</feature>
<keyword evidence="10" id="KW-1185">Reference proteome</keyword>
<dbReference type="InterPro" id="IPR017900">
    <property type="entry name" value="4Fe4S_Fe_S_CS"/>
</dbReference>
<dbReference type="InterPro" id="IPR051684">
    <property type="entry name" value="Electron_Trans/Redox"/>
</dbReference>
<dbReference type="InterPro" id="IPR032879">
    <property type="entry name" value="FixG_C"/>
</dbReference>
<dbReference type="Pfam" id="PF11614">
    <property type="entry name" value="FixG_C"/>
    <property type="match status" value="1"/>
</dbReference>
<dbReference type="RefSeq" id="WP_066611300.1">
    <property type="nucleotide sequence ID" value="NZ_LQQU01000016.1"/>
</dbReference>
<evidence type="ECO:0000259" key="8">
    <source>
        <dbReference type="PROSITE" id="PS51379"/>
    </source>
</evidence>
<dbReference type="NCBIfam" id="TIGR02745">
    <property type="entry name" value="ccoG_rdxA_fixG"/>
    <property type="match status" value="1"/>
</dbReference>
<feature type="transmembrane region" description="Helical" evidence="7">
    <location>
        <begin position="95"/>
        <end position="115"/>
    </location>
</feature>
<protein>
    <submittedName>
        <fullName evidence="9">Cytochrome c oxidase accessory protein CcoG</fullName>
    </submittedName>
</protein>
<gene>
    <name evidence="9" type="ORF">AVW16_09255</name>
</gene>
<dbReference type="Proteomes" id="UP000076625">
    <property type="component" value="Unassembled WGS sequence"/>
</dbReference>
<keyword evidence="7" id="KW-0812">Transmembrane</keyword>
<dbReference type="OrthoDB" id="9811700at2"/>
<dbReference type="SUPFAM" id="SSF54862">
    <property type="entry name" value="4Fe-4S ferredoxins"/>
    <property type="match status" value="1"/>
</dbReference>
<keyword evidence="3" id="KW-0479">Metal-binding</keyword>
<dbReference type="GO" id="GO:0005886">
    <property type="term" value="C:plasma membrane"/>
    <property type="evidence" value="ECO:0007669"/>
    <property type="project" value="TreeGrafter"/>
</dbReference>
<evidence type="ECO:0000256" key="4">
    <source>
        <dbReference type="ARBA" id="ARBA00022982"/>
    </source>
</evidence>
<dbReference type="Gene3D" id="2.60.40.10">
    <property type="entry name" value="Immunoglobulins"/>
    <property type="match status" value="1"/>
</dbReference>
<dbReference type="GO" id="GO:0051539">
    <property type="term" value="F:4 iron, 4 sulfur cluster binding"/>
    <property type="evidence" value="ECO:0007669"/>
    <property type="project" value="UniProtKB-KW"/>
</dbReference>
<dbReference type="PROSITE" id="PS00198">
    <property type="entry name" value="4FE4S_FER_1"/>
    <property type="match status" value="1"/>
</dbReference>
<evidence type="ECO:0000256" key="6">
    <source>
        <dbReference type="ARBA" id="ARBA00023014"/>
    </source>
</evidence>
<dbReference type="PANTHER" id="PTHR30176">
    <property type="entry name" value="FERREDOXIN-TYPE PROTEIN NAPH"/>
    <property type="match status" value="1"/>
</dbReference>
<keyword evidence="4" id="KW-0249">Electron transport</keyword>
<evidence type="ECO:0000256" key="2">
    <source>
        <dbReference type="ARBA" id="ARBA00022485"/>
    </source>
</evidence>